<accession>A0A2U2BQ45</accession>
<dbReference type="Gene3D" id="1.10.760.10">
    <property type="entry name" value="Cytochrome c-like domain"/>
    <property type="match status" value="1"/>
</dbReference>
<dbReference type="InterPro" id="IPR009056">
    <property type="entry name" value="Cyt_c-like_dom"/>
</dbReference>
<evidence type="ECO:0000313" key="10">
    <source>
        <dbReference type="Proteomes" id="UP000245216"/>
    </source>
</evidence>
<dbReference type="InterPro" id="IPR036909">
    <property type="entry name" value="Cyt_c-like_dom_sf"/>
</dbReference>
<dbReference type="Proteomes" id="UP000245216">
    <property type="component" value="Unassembled WGS sequence"/>
</dbReference>
<proteinExistence type="predicted"/>
<feature type="binding site" description="axial binding residue" evidence="6">
    <location>
        <position position="38"/>
    </location>
    <ligand>
        <name>heme c</name>
        <dbReference type="ChEBI" id="CHEBI:61717"/>
    </ligand>
    <ligandPart>
        <name>Fe</name>
        <dbReference type="ChEBI" id="CHEBI:18248"/>
    </ligandPart>
</feature>
<gene>
    <name evidence="9" type="ORF">DF183_05265</name>
</gene>
<dbReference type="InterPro" id="IPR002324">
    <property type="entry name" value="Cyt_c_ID"/>
</dbReference>
<comment type="PTM">
    <text evidence="6">Binds 1 heme c group covalently per subunit.</text>
</comment>
<feature type="binding site" description="covalent" evidence="6">
    <location>
        <position position="87"/>
    </location>
    <ligand>
        <name>heme c</name>
        <dbReference type="ChEBI" id="CHEBI:61717"/>
    </ligand>
</feature>
<feature type="signal peptide" evidence="7">
    <location>
        <begin position="1"/>
        <end position="21"/>
    </location>
</feature>
<sequence length="112" mass="11847">MSLKQLLVCTALFSAGFSAQAAEASFDSVKDVLTRNACLSCHTVDRKVVGPAYKDIAAMRKDDPANAEVIAQHIRQGSKGVYGPLPMPANPAISDADIKAVVDWIMAGTPTE</sequence>
<protein>
    <submittedName>
        <fullName evidence="9">Cytochrome C</fullName>
    </submittedName>
</protein>
<keyword evidence="2 6" id="KW-0349">Heme</keyword>
<evidence type="ECO:0000256" key="7">
    <source>
        <dbReference type="SAM" id="SignalP"/>
    </source>
</evidence>
<keyword evidence="3 6" id="KW-0479">Metal-binding</keyword>
<dbReference type="EMBL" id="QEXO01000001">
    <property type="protein sequence ID" value="PWE16134.1"/>
    <property type="molecule type" value="Genomic_DNA"/>
</dbReference>
<reference evidence="9 10" key="2">
    <citation type="submission" date="2018-05" db="EMBL/GenBank/DDBJ databases">
        <authorList>
            <person name="Lanie J.A."/>
            <person name="Ng W.-L."/>
            <person name="Kazmierczak K.M."/>
            <person name="Andrzejewski T.M."/>
            <person name="Davidsen T.M."/>
            <person name="Wayne K.J."/>
            <person name="Tettelin H."/>
            <person name="Glass J.I."/>
            <person name="Rusch D."/>
            <person name="Podicherti R."/>
            <person name="Tsui H.-C.T."/>
            <person name="Winkler M.E."/>
        </authorList>
    </citation>
    <scope>NUCLEOTIDE SEQUENCE [LARGE SCALE GENOMIC DNA]</scope>
    <source>
        <strain evidence="9 10">YBY</strain>
    </source>
</reference>
<dbReference type="Pfam" id="PF13442">
    <property type="entry name" value="Cytochrome_CBB3"/>
    <property type="match status" value="1"/>
</dbReference>
<evidence type="ECO:0000256" key="6">
    <source>
        <dbReference type="PIRSR" id="PIRSR602324-1"/>
    </source>
</evidence>
<evidence type="ECO:0000259" key="8">
    <source>
        <dbReference type="PROSITE" id="PS51007"/>
    </source>
</evidence>
<keyword evidence="5 6" id="KW-0408">Iron</keyword>
<evidence type="ECO:0000256" key="4">
    <source>
        <dbReference type="ARBA" id="ARBA00022982"/>
    </source>
</evidence>
<dbReference type="PRINTS" id="PR00606">
    <property type="entry name" value="CYTCHROMECID"/>
</dbReference>
<evidence type="ECO:0000256" key="2">
    <source>
        <dbReference type="ARBA" id="ARBA00022617"/>
    </source>
</evidence>
<evidence type="ECO:0000256" key="1">
    <source>
        <dbReference type="ARBA" id="ARBA00022448"/>
    </source>
</evidence>
<evidence type="ECO:0000256" key="5">
    <source>
        <dbReference type="ARBA" id="ARBA00023004"/>
    </source>
</evidence>
<keyword evidence="1" id="KW-0813">Transport</keyword>
<dbReference type="PROSITE" id="PS51007">
    <property type="entry name" value="CYTC"/>
    <property type="match status" value="1"/>
</dbReference>
<keyword evidence="4" id="KW-0249">Electron transport</keyword>
<dbReference type="RefSeq" id="WP_109088557.1">
    <property type="nucleotide sequence ID" value="NZ_QEXO01000001.1"/>
</dbReference>
<keyword evidence="7" id="KW-0732">Signal</keyword>
<feature type="domain" description="Cytochrome c" evidence="8">
    <location>
        <begin position="17"/>
        <end position="109"/>
    </location>
</feature>
<organism evidence="9 10">
    <name type="scientific">Alcaligenes faecalis</name>
    <dbReference type="NCBI Taxonomy" id="511"/>
    <lineage>
        <taxon>Bacteria</taxon>
        <taxon>Pseudomonadati</taxon>
        <taxon>Pseudomonadota</taxon>
        <taxon>Betaproteobacteria</taxon>
        <taxon>Burkholderiales</taxon>
        <taxon>Alcaligenaceae</taxon>
        <taxon>Alcaligenes</taxon>
    </lineage>
</organism>
<dbReference type="GO" id="GO:0020037">
    <property type="term" value="F:heme binding"/>
    <property type="evidence" value="ECO:0007669"/>
    <property type="project" value="InterPro"/>
</dbReference>
<dbReference type="AlphaFoldDB" id="A0A2U2BQ45"/>
<name>A0A2U2BQ45_ALCFA</name>
<dbReference type="STRING" id="511.UZ73_18745"/>
<feature type="chain" id="PRO_5015756642" evidence="7">
    <location>
        <begin position="22"/>
        <end position="112"/>
    </location>
</feature>
<reference evidence="9 10" key="1">
    <citation type="submission" date="2018-05" db="EMBL/GenBank/DDBJ databases">
        <title>Genome Sequence of an Efficient Indole-Degrading Bacterium, Alcaligenes sp.YBY.</title>
        <authorList>
            <person name="Yang B."/>
        </authorList>
    </citation>
    <scope>NUCLEOTIDE SEQUENCE [LARGE SCALE GENOMIC DNA]</scope>
    <source>
        <strain evidence="9 10">YBY</strain>
    </source>
</reference>
<evidence type="ECO:0000313" key="9">
    <source>
        <dbReference type="EMBL" id="PWE16134.1"/>
    </source>
</evidence>
<dbReference type="GO" id="GO:0009055">
    <property type="term" value="F:electron transfer activity"/>
    <property type="evidence" value="ECO:0007669"/>
    <property type="project" value="InterPro"/>
</dbReference>
<dbReference type="GO" id="GO:0005506">
    <property type="term" value="F:iron ion binding"/>
    <property type="evidence" value="ECO:0007669"/>
    <property type="project" value="InterPro"/>
</dbReference>
<evidence type="ECO:0000256" key="3">
    <source>
        <dbReference type="ARBA" id="ARBA00022723"/>
    </source>
</evidence>
<feature type="binding site" description="covalent" evidence="6">
    <location>
        <position position="42"/>
    </location>
    <ligand>
        <name>heme c</name>
        <dbReference type="ChEBI" id="CHEBI:61717"/>
    </ligand>
</feature>
<dbReference type="SUPFAM" id="SSF46626">
    <property type="entry name" value="Cytochrome c"/>
    <property type="match status" value="1"/>
</dbReference>
<comment type="caution">
    <text evidence="9">The sequence shown here is derived from an EMBL/GenBank/DDBJ whole genome shotgun (WGS) entry which is preliminary data.</text>
</comment>